<accession>A0A2X0M6K2</accession>
<protein>
    <submittedName>
        <fullName evidence="1">BQ5605_C006g04306 protein</fullName>
    </submittedName>
</protein>
<keyword evidence="2" id="KW-1185">Reference proteome</keyword>
<dbReference type="AlphaFoldDB" id="A0A2X0M6K2"/>
<dbReference type="Proteomes" id="UP000249464">
    <property type="component" value="Unassembled WGS sequence"/>
</dbReference>
<reference evidence="1 2" key="1">
    <citation type="submission" date="2016-11" db="EMBL/GenBank/DDBJ databases">
        <authorList>
            <person name="Jaros S."/>
            <person name="Januszkiewicz K."/>
            <person name="Wedrychowicz H."/>
        </authorList>
    </citation>
    <scope>NUCLEOTIDE SEQUENCE [LARGE SCALE GENOMIC DNA]</scope>
</reference>
<evidence type="ECO:0000313" key="1">
    <source>
        <dbReference type="EMBL" id="SGY57776.1"/>
    </source>
</evidence>
<dbReference type="EMBL" id="FQNC01000044">
    <property type="protein sequence ID" value="SGY57776.1"/>
    <property type="molecule type" value="Genomic_DNA"/>
</dbReference>
<evidence type="ECO:0000313" key="2">
    <source>
        <dbReference type="Proteomes" id="UP000249464"/>
    </source>
</evidence>
<proteinExistence type="predicted"/>
<organism evidence="1 2">
    <name type="scientific">Microbotryum silenes-dioicae</name>
    <dbReference type="NCBI Taxonomy" id="796604"/>
    <lineage>
        <taxon>Eukaryota</taxon>
        <taxon>Fungi</taxon>
        <taxon>Dikarya</taxon>
        <taxon>Basidiomycota</taxon>
        <taxon>Pucciniomycotina</taxon>
        <taxon>Microbotryomycetes</taxon>
        <taxon>Microbotryales</taxon>
        <taxon>Microbotryaceae</taxon>
        <taxon>Microbotryum</taxon>
    </lineage>
</organism>
<name>A0A2X0M6K2_9BASI</name>
<gene>
    <name evidence="1" type="primary">BQ5605_C006g04306</name>
    <name evidence="1" type="ORF">BQ5605_C006G04306</name>
</gene>
<sequence>MAYLASSRRYPIQALLCTKWTNYPLNKEGKECFV</sequence>